<evidence type="ECO:0000259" key="6">
    <source>
        <dbReference type="Pfam" id="PF08100"/>
    </source>
</evidence>
<dbReference type="InterPro" id="IPR012967">
    <property type="entry name" value="COMT_dimerisation"/>
</dbReference>
<reference evidence="8" key="1">
    <citation type="submission" date="2016-06" db="EMBL/GenBank/DDBJ databases">
        <authorList>
            <person name="Varghese N."/>
            <person name="Submissions Spin"/>
        </authorList>
    </citation>
    <scope>NUCLEOTIDE SEQUENCE [LARGE SCALE GENOMIC DNA]</scope>
    <source>
        <strain evidence="8">DSM 43816</strain>
    </source>
</reference>
<dbReference type="InParanoid" id="A0A1C4ZUN4"/>
<dbReference type="GO" id="GO:0008171">
    <property type="term" value="F:O-methyltransferase activity"/>
    <property type="evidence" value="ECO:0007669"/>
    <property type="project" value="InterPro"/>
</dbReference>
<name>A0A1C4ZUN4_MICEC</name>
<evidence type="ECO:0000259" key="5">
    <source>
        <dbReference type="Pfam" id="PF00891"/>
    </source>
</evidence>
<keyword evidence="1 7" id="KW-0489">Methyltransferase</keyword>
<dbReference type="GO" id="GO:0032259">
    <property type="term" value="P:methylation"/>
    <property type="evidence" value="ECO:0007669"/>
    <property type="project" value="UniProtKB-KW"/>
</dbReference>
<proteinExistence type="predicted"/>
<feature type="domain" description="O-methyltransferase dimerisation" evidence="6">
    <location>
        <begin position="30"/>
        <end position="102"/>
    </location>
</feature>
<dbReference type="EMBL" id="LT607413">
    <property type="protein sequence ID" value="SCF36639.1"/>
    <property type="molecule type" value="Genomic_DNA"/>
</dbReference>
<dbReference type="InterPro" id="IPR036388">
    <property type="entry name" value="WH-like_DNA-bd_sf"/>
</dbReference>
<dbReference type="Gene3D" id="1.10.10.10">
    <property type="entry name" value="Winged helix-like DNA-binding domain superfamily/Winged helix DNA-binding domain"/>
    <property type="match status" value="1"/>
</dbReference>
<dbReference type="PANTHER" id="PTHR43712:SF2">
    <property type="entry name" value="O-METHYLTRANSFERASE CICE"/>
    <property type="match status" value="1"/>
</dbReference>
<evidence type="ECO:0000256" key="4">
    <source>
        <dbReference type="PIRSR" id="PIRSR005739-1"/>
    </source>
</evidence>
<dbReference type="SUPFAM" id="SSF46785">
    <property type="entry name" value="Winged helix' DNA-binding domain"/>
    <property type="match status" value="1"/>
</dbReference>
<dbReference type="AlphaFoldDB" id="A0A1C4ZUN4"/>
<feature type="active site" description="Proton acceptor" evidence="4">
    <location>
        <position position="264"/>
    </location>
</feature>
<dbReference type="Pfam" id="PF00891">
    <property type="entry name" value="Methyltransf_2"/>
    <property type="match status" value="1"/>
</dbReference>
<dbReference type="CDD" id="cd02440">
    <property type="entry name" value="AdoMet_MTases"/>
    <property type="match status" value="1"/>
</dbReference>
<dbReference type="InterPro" id="IPR016461">
    <property type="entry name" value="COMT-like"/>
</dbReference>
<dbReference type="OrthoDB" id="3804952at2"/>
<feature type="domain" description="O-methyltransferase C-terminal" evidence="5">
    <location>
        <begin position="128"/>
        <end position="334"/>
    </location>
</feature>
<dbReference type="PROSITE" id="PS51683">
    <property type="entry name" value="SAM_OMT_II"/>
    <property type="match status" value="1"/>
</dbReference>
<dbReference type="InterPro" id="IPR029063">
    <property type="entry name" value="SAM-dependent_MTases_sf"/>
</dbReference>
<dbReference type="InterPro" id="IPR001077">
    <property type="entry name" value="COMT_C"/>
</dbReference>
<dbReference type="SUPFAM" id="SSF53335">
    <property type="entry name" value="S-adenosyl-L-methionine-dependent methyltransferases"/>
    <property type="match status" value="1"/>
</dbReference>
<dbReference type="Gene3D" id="1.10.287.1350">
    <property type="match status" value="1"/>
</dbReference>
<sequence length="358" mass="38501">MVLVDAVRAVGSALSGTSRRLAPPPASLLDAASGFWRTHALGAVARLGVADQLTDGPRDVAALAAATDADEDSLFRVLRALAADGIFRRTGPRTFALNTLAEPLRSDHPRSVRHTLIQISSGWNQRIWSDLTATVTEGRPAFPRQYGGFLWDYFAEHPDEGEHFHRSMRELSRLDMPQILAAHDFGRYERIADVGGGSGQLLAGILSGHPHLRGVLYDLPAATADAPTVLDAAGVADRVEVVNGSFYDHVPPGCDAYLMRNIVHGLTDEQARPVLDRLRPAFGPRTRLLVLDCLVPEGSGGSHPGFLDLQMMVGSGGRERSAAEMASLFAANGFHLVDVRRTPGPTAIFVGRLADPSR</sequence>
<evidence type="ECO:0000256" key="1">
    <source>
        <dbReference type="ARBA" id="ARBA00022603"/>
    </source>
</evidence>
<dbReference type="Pfam" id="PF08100">
    <property type="entry name" value="Dimerisation"/>
    <property type="match status" value="1"/>
</dbReference>
<keyword evidence="2 7" id="KW-0808">Transferase</keyword>
<dbReference type="Gene3D" id="3.40.50.150">
    <property type="entry name" value="Vaccinia Virus protein VP39"/>
    <property type="match status" value="1"/>
</dbReference>
<dbReference type="PANTHER" id="PTHR43712">
    <property type="entry name" value="PUTATIVE (AFU_ORTHOLOGUE AFUA_4G14580)-RELATED"/>
    <property type="match status" value="1"/>
</dbReference>
<keyword evidence="3" id="KW-0949">S-adenosyl-L-methionine</keyword>
<evidence type="ECO:0000313" key="8">
    <source>
        <dbReference type="Proteomes" id="UP000198253"/>
    </source>
</evidence>
<dbReference type="PIRSF" id="PIRSF005739">
    <property type="entry name" value="O-mtase"/>
    <property type="match status" value="1"/>
</dbReference>
<accession>A0A1C4ZUN4</accession>
<protein>
    <submittedName>
        <fullName evidence="7">O-methyltransferase</fullName>
    </submittedName>
</protein>
<evidence type="ECO:0000313" key="7">
    <source>
        <dbReference type="EMBL" id="SCF36639.1"/>
    </source>
</evidence>
<dbReference type="GO" id="GO:0046983">
    <property type="term" value="F:protein dimerization activity"/>
    <property type="evidence" value="ECO:0007669"/>
    <property type="project" value="InterPro"/>
</dbReference>
<evidence type="ECO:0000256" key="2">
    <source>
        <dbReference type="ARBA" id="ARBA00022679"/>
    </source>
</evidence>
<organism evidence="7 8">
    <name type="scientific">Micromonospora echinospora</name>
    <name type="common">Micromonospora purpurea</name>
    <dbReference type="NCBI Taxonomy" id="1877"/>
    <lineage>
        <taxon>Bacteria</taxon>
        <taxon>Bacillati</taxon>
        <taxon>Actinomycetota</taxon>
        <taxon>Actinomycetes</taxon>
        <taxon>Micromonosporales</taxon>
        <taxon>Micromonosporaceae</taxon>
        <taxon>Micromonospora</taxon>
    </lineage>
</organism>
<dbReference type="InterPro" id="IPR036390">
    <property type="entry name" value="WH_DNA-bd_sf"/>
</dbReference>
<keyword evidence="8" id="KW-1185">Reference proteome</keyword>
<dbReference type="RefSeq" id="WP_088984428.1">
    <property type="nucleotide sequence ID" value="NZ_LT607413.1"/>
</dbReference>
<gene>
    <name evidence="7" type="ORF">GA0070618_5805</name>
</gene>
<dbReference type="Proteomes" id="UP000198253">
    <property type="component" value="Chromosome I"/>
</dbReference>
<evidence type="ECO:0000256" key="3">
    <source>
        <dbReference type="ARBA" id="ARBA00022691"/>
    </source>
</evidence>